<reference evidence="4" key="1">
    <citation type="journal article" date="2019" name="Int. J. Syst. Evol. Microbiol.">
        <title>The Global Catalogue of Microorganisms (GCM) 10K type strain sequencing project: providing services to taxonomists for standard genome sequencing and annotation.</title>
        <authorList>
            <consortium name="The Broad Institute Genomics Platform"/>
            <consortium name="The Broad Institute Genome Sequencing Center for Infectious Disease"/>
            <person name="Wu L."/>
            <person name="Ma J."/>
        </authorList>
    </citation>
    <scope>NUCLEOTIDE SEQUENCE [LARGE SCALE GENOMIC DNA]</scope>
    <source>
        <strain evidence="4">JCM 16702</strain>
    </source>
</reference>
<dbReference type="InterPro" id="IPR013784">
    <property type="entry name" value="Carb-bd-like_fold"/>
</dbReference>
<feature type="region of interest" description="Disordered" evidence="1">
    <location>
        <begin position="22"/>
        <end position="47"/>
    </location>
</feature>
<protein>
    <recommendedName>
        <fullName evidence="5">Carboxypeptidase regulatory-like domain-containing protein</fullName>
    </recommendedName>
</protein>
<evidence type="ECO:0000313" key="3">
    <source>
        <dbReference type="EMBL" id="GAA4096223.1"/>
    </source>
</evidence>
<accession>A0ABP7WTQ2</accession>
<comment type="caution">
    <text evidence="3">The sequence shown here is derived from an EMBL/GenBank/DDBJ whole genome shotgun (WGS) entry which is preliminary data.</text>
</comment>
<evidence type="ECO:0008006" key="5">
    <source>
        <dbReference type="Google" id="ProtNLM"/>
    </source>
</evidence>
<dbReference type="SUPFAM" id="SSF49452">
    <property type="entry name" value="Starch-binding domain-like"/>
    <property type="match status" value="1"/>
</dbReference>
<organism evidence="3 4">
    <name type="scientific">Actinomadura miaoliensis</name>
    <dbReference type="NCBI Taxonomy" id="430685"/>
    <lineage>
        <taxon>Bacteria</taxon>
        <taxon>Bacillati</taxon>
        <taxon>Actinomycetota</taxon>
        <taxon>Actinomycetes</taxon>
        <taxon>Streptosporangiales</taxon>
        <taxon>Thermomonosporaceae</taxon>
        <taxon>Actinomadura</taxon>
    </lineage>
</organism>
<feature type="chain" id="PRO_5046180310" description="Carboxypeptidase regulatory-like domain-containing protein" evidence="2">
    <location>
        <begin position="28"/>
        <end position="132"/>
    </location>
</feature>
<dbReference type="RefSeq" id="WP_344956087.1">
    <property type="nucleotide sequence ID" value="NZ_BAAAZG010000054.1"/>
</dbReference>
<dbReference type="Gene3D" id="2.60.40.1120">
    <property type="entry name" value="Carboxypeptidase-like, regulatory domain"/>
    <property type="match status" value="1"/>
</dbReference>
<dbReference type="Pfam" id="PF13620">
    <property type="entry name" value="CarboxypepD_reg"/>
    <property type="match status" value="1"/>
</dbReference>
<proteinExistence type="predicted"/>
<name>A0ABP7WTQ2_9ACTN</name>
<dbReference type="Proteomes" id="UP001500683">
    <property type="component" value="Unassembled WGS sequence"/>
</dbReference>
<gene>
    <name evidence="3" type="ORF">GCM10022214_69680</name>
</gene>
<dbReference type="PROSITE" id="PS51257">
    <property type="entry name" value="PROKAR_LIPOPROTEIN"/>
    <property type="match status" value="1"/>
</dbReference>
<sequence length="132" mass="13771">MRRHRRLLTAVTLTAACMTGAPIGADASRSSDAPPPDTGPASPRSGVVTGRVLTRSGAPVAGCSVVPEATSRPRPPVPEMAVLSDADGRYRWPLPRATYDLTARCPDARGSGRVTRVTVRPGEETVADIVLG</sequence>
<keyword evidence="4" id="KW-1185">Reference proteome</keyword>
<feature type="signal peptide" evidence="2">
    <location>
        <begin position="1"/>
        <end position="27"/>
    </location>
</feature>
<dbReference type="EMBL" id="BAAAZG010000054">
    <property type="protein sequence ID" value="GAA4096223.1"/>
    <property type="molecule type" value="Genomic_DNA"/>
</dbReference>
<evidence type="ECO:0000256" key="2">
    <source>
        <dbReference type="SAM" id="SignalP"/>
    </source>
</evidence>
<evidence type="ECO:0000256" key="1">
    <source>
        <dbReference type="SAM" id="MobiDB-lite"/>
    </source>
</evidence>
<evidence type="ECO:0000313" key="4">
    <source>
        <dbReference type="Proteomes" id="UP001500683"/>
    </source>
</evidence>
<keyword evidence="2" id="KW-0732">Signal</keyword>